<dbReference type="Gene3D" id="6.20.240.60">
    <property type="match status" value="1"/>
</dbReference>
<name>A0ABU5ZK58_9BACL</name>
<keyword evidence="4" id="KW-0378">Hydrolase</keyword>
<accession>A0ABU5ZK58</accession>
<protein>
    <submittedName>
        <fullName evidence="4">Cell wall hydrolase</fullName>
    </submittedName>
</protein>
<feature type="chain" id="PRO_5045883664" evidence="1">
    <location>
        <begin position="26"/>
        <end position="212"/>
    </location>
</feature>
<sequence>MKQRIGFALLLAVLILGGFGGSAHAAAVLSLNSANGDVWDLQYRLKVLNYYQQPLDGKYGVSTAAAVRKFQQNYGLHADGKTGSQTWSALKKYSLNLNEMDTMARIIYSEARGEPYEGQVAVGAVVMNRIQSSKFPNNIRDIVFQPGAFTAVQDGQFWLKPNRTAYLAAFDAVRGWDPTHGSYYYFNPNTSTNSWIWSRPQTVKIGNHIFAK</sequence>
<feature type="domain" description="Cell wall hydrolase SleB" evidence="3">
    <location>
        <begin position="113"/>
        <end position="211"/>
    </location>
</feature>
<evidence type="ECO:0000313" key="5">
    <source>
        <dbReference type="Proteomes" id="UP001310386"/>
    </source>
</evidence>
<gene>
    <name evidence="4" type="ORF">VF724_12960</name>
</gene>
<proteinExistence type="predicted"/>
<dbReference type="InterPro" id="IPR042047">
    <property type="entry name" value="SleB_dom1"/>
</dbReference>
<comment type="caution">
    <text evidence="4">The sequence shown here is derived from an EMBL/GenBank/DDBJ whole genome shotgun (WGS) entry which is preliminary data.</text>
</comment>
<dbReference type="InterPro" id="IPR011105">
    <property type="entry name" value="Cell_wall_hydrolase_SleB"/>
</dbReference>
<dbReference type="Pfam" id="PF07486">
    <property type="entry name" value="Hydrolase_2"/>
    <property type="match status" value="1"/>
</dbReference>
<dbReference type="Gene3D" id="1.10.101.10">
    <property type="entry name" value="PGBD-like superfamily/PGBD"/>
    <property type="match status" value="1"/>
</dbReference>
<reference evidence="4" key="1">
    <citation type="submission" date="2023-12" db="EMBL/GenBank/DDBJ databases">
        <title>Fervidustalea candida gen. nov., sp. nov., a novel member of the family Paenibacillaceae isolated from a geothermal area.</title>
        <authorList>
            <person name="Li W.-J."/>
            <person name="Jiao J.-Y."/>
            <person name="Chen Y."/>
        </authorList>
    </citation>
    <scope>NUCLEOTIDE SEQUENCE</scope>
    <source>
        <strain evidence="4">SYSU GA230002</strain>
    </source>
</reference>
<dbReference type="RefSeq" id="WP_371754696.1">
    <property type="nucleotide sequence ID" value="NZ_JAYJLD010000019.1"/>
</dbReference>
<evidence type="ECO:0000259" key="2">
    <source>
        <dbReference type="Pfam" id="PF01471"/>
    </source>
</evidence>
<dbReference type="Pfam" id="PF01471">
    <property type="entry name" value="PG_binding_1"/>
    <property type="match status" value="1"/>
</dbReference>
<evidence type="ECO:0000256" key="1">
    <source>
        <dbReference type="SAM" id="SignalP"/>
    </source>
</evidence>
<dbReference type="InterPro" id="IPR002477">
    <property type="entry name" value="Peptidoglycan-bd-like"/>
</dbReference>
<evidence type="ECO:0000313" key="4">
    <source>
        <dbReference type="EMBL" id="MEB3102573.1"/>
    </source>
</evidence>
<dbReference type="Gene3D" id="1.10.10.2520">
    <property type="entry name" value="Cell wall hydrolase SleB, domain 1"/>
    <property type="match status" value="1"/>
</dbReference>
<dbReference type="GO" id="GO:0016787">
    <property type="term" value="F:hydrolase activity"/>
    <property type="evidence" value="ECO:0007669"/>
    <property type="project" value="UniProtKB-KW"/>
</dbReference>
<dbReference type="Proteomes" id="UP001310386">
    <property type="component" value="Unassembled WGS sequence"/>
</dbReference>
<evidence type="ECO:0000259" key="3">
    <source>
        <dbReference type="Pfam" id="PF07486"/>
    </source>
</evidence>
<dbReference type="SUPFAM" id="SSF47090">
    <property type="entry name" value="PGBD-like"/>
    <property type="match status" value="1"/>
</dbReference>
<feature type="domain" description="Peptidoglycan binding-like" evidence="2">
    <location>
        <begin position="37"/>
        <end position="90"/>
    </location>
</feature>
<dbReference type="EMBL" id="JAYJLD010000019">
    <property type="protein sequence ID" value="MEB3102573.1"/>
    <property type="molecule type" value="Genomic_DNA"/>
</dbReference>
<organism evidence="4 5">
    <name type="scientific">Ferviditalea candida</name>
    <dbReference type="NCBI Taxonomy" id="3108399"/>
    <lineage>
        <taxon>Bacteria</taxon>
        <taxon>Bacillati</taxon>
        <taxon>Bacillota</taxon>
        <taxon>Bacilli</taxon>
        <taxon>Bacillales</taxon>
        <taxon>Paenibacillaceae</taxon>
        <taxon>Ferviditalea</taxon>
    </lineage>
</organism>
<dbReference type="InterPro" id="IPR036365">
    <property type="entry name" value="PGBD-like_sf"/>
</dbReference>
<keyword evidence="5" id="KW-1185">Reference proteome</keyword>
<feature type="signal peptide" evidence="1">
    <location>
        <begin position="1"/>
        <end position="25"/>
    </location>
</feature>
<dbReference type="InterPro" id="IPR036366">
    <property type="entry name" value="PGBDSf"/>
</dbReference>
<keyword evidence="1" id="KW-0732">Signal</keyword>